<dbReference type="PANTHER" id="PTHR31418">
    <property type="entry name" value="FATTY-ACID AND RETINOL-BINDING PROTEIN 1"/>
    <property type="match status" value="1"/>
</dbReference>
<evidence type="ECO:0000256" key="1">
    <source>
        <dbReference type="ARBA" id="ARBA00004613"/>
    </source>
</evidence>
<evidence type="ECO:0000256" key="7">
    <source>
        <dbReference type="ARBA" id="ARBA00023121"/>
    </source>
</evidence>
<dbReference type="GO" id="GO:0005576">
    <property type="term" value="C:extracellular region"/>
    <property type="evidence" value="ECO:0007669"/>
    <property type="project" value="UniProtKB-SubCell"/>
</dbReference>
<protein>
    <recommendedName>
        <fullName evidence="3">Fatty-acid and retinol-binding protein 1</fullName>
    </recommendedName>
</protein>
<feature type="non-terminal residue" evidence="8">
    <location>
        <position position="1"/>
    </location>
</feature>
<comment type="similarity">
    <text evidence="2">Belongs to the fatty-acid and retinol-binding protein (FARBP) family.</text>
</comment>
<keyword evidence="6" id="KW-0175">Coiled coil</keyword>
<evidence type="ECO:0000256" key="4">
    <source>
        <dbReference type="ARBA" id="ARBA00022525"/>
    </source>
</evidence>
<dbReference type="InterPro" id="IPR008632">
    <property type="entry name" value="Gp-FAR-1"/>
</dbReference>
<reference evidence="9" key="1">
    <citation type="submission" date="2022-10" db="EMBL/GenBank/DDBJ databases">
        <title>Genome assembly of Pristionchus species.</title>
        <authorList>
            <person name="Yoshida K."/>
            <person name="Sommer R.J."/>
        </authorList>
    </citation>
    <scope>NUCLEOTIDE SEQUENCE [LARGE SCALE GENOMIC DNA]</scope>
    <source>
        <strain evidence="9">RS5460</strain>
    </source>
</reference>
<comment type="caution">
    <text evidence="8">The sequence shown here is derived from an EMBL/GenBank/DDBJ whole genome shotgun (WGS) entry which is preliminary data.</text>
</comment>
<evidence type="ECO:0000256" key="5">
    <source>
        <dbReference type="ARBA" id="ARBA00022729"/>
    </source>
</evidence>
<keyword evidence="4" id="KW-0964">Secreted</keyword>
<organism evidence="8 9">
    <name type="scientific">Pristionchus mayeri</name>
    <dbReference type="NCBI Taxonomy" id="1317129"/>
    <lineage>
        <taxon>Eukaryota</taxon>
        <taxon>Metazoa</taxon>
        <taxon>Ecdysozoa</taxon>
        <taxon>Nematoda</taxon>
        <taxon>Chromadorea</taxon>
        <taxon>Rhabditida</taxon>
        <taxon>Rhabditina</taxon>
        <taxon>Diplogasteromorpha</taxon>
        <taxon>Diplogasteroidea</taxon>
        <taxon>Neodiplogasteridae</taxon>
        <taxon>Pristionchus</taxon>
    </lineage>
</organism>
<dbReference type="Pfam" id="PF05823">
    <property type="entry name" value="Gp-FAR-1"/>
    <property type="match status" value="1"/>
</dbReference>
<evidence type="ECO:0000313" key="9">
    <source>
        <dbReference type="Proteomes" id="UP001328107"/>
    </source>
</evidence>
<keyword evidence="7" id="KW-0446">Lipid-binding</keyword>
<name>A0AAN4ZJB3_9BILA</name>
<evidence type="ECO:0000256" key="3">
    <source>
        <dbReference type="ARBA" id="ARBA00017453"/>
    </source>
</evidence>
<dbReference type="Proteomes" id="UP001328107">
    <property type="component" value="Unassembled WGS sequence"/>
</dbReference>
<evidence type="ECO:0000256" key="2">
    <source>
        <dbReference type="ARBA" id="ARBA00006648"/>
    </source>
</evidence>
<evidence type="ECO:0000313" key="8">
    <source>
        <dbReference type="EMBL" id="GMR40106.1"/>
    </source>
</evidence>
<dbReference type="PANTHER" id="PTHR31418:SF7">
    <property type="entry name" value="FATTY-ACID AND RETINOL-BINDING PROTEIN 1"/>
    <property type="match status" value="1"/>
</dbReference>
<evidence type="ECO:0000256" key="6">
    <source>
        <dbReference type="ARBA" id="ARBA00023054"/>
    </source>
</evidence>
<gene>
    <name evidence="8" type="ORF">PMAYCL1PPCAC_10301</name>
</gene>
<accession>A0AAN4ZJB3</accession>
<keyword evidence="9" id="KW-1185">Reference proteome</keyword>
<dbReference type="Gene3D" id="1.20.120.1100">
    <property type="match status" value="1"/>
</dbReference>
<proteinExistence type="inferred from homology"/>
<sequence length="154" mass="17570">IPYKVNDFLNSLTDKEKEVLKKLVSNSLQYKTIQDALDKLKEMGETMGISPLLHEKAVQIHKYLQDKVNGLGTEARTFIEEVLESAREHHSELAAGNSFTPEEVKIKIVSGVDKFKALSYEAKADLEKQFPITASIFKNEKFRKRMEKALELDD</sequence>
<comment type="subcellular location">
    <subcellularLocation>
        <location evidence="1">Secreted</location>
    </subcellularLocation>
</comment>
<dbReference type="AlphaFoldDB" id="A0AAN4ZJB3"/>
<keyword evidence="5" id="KW-0732">Signal</keyword>
<dbReference type="EMBL" id="BTRK01000003">
    <property type="protein sequence ID" value="GMR40106.1"/>
    <property type="molecule type" value="Genomic_DNA"/>
</dbReference>
<dbReference type="GO" id="GO:0008289">
    <property type="term" value="F:lipid binding"/>
    <property type="evidence" value="ECO:0007669"/>
    <property type="project" value="UniProtKB-KW"/>
</dbReference>